<gene>
    <name evidence="1" type="ORF">PVK37_25620</name>
</gene>
<dbReference type="Proteomes" id="UP001219605">
    <property type="component" value="Chromosome"/>
</dbReference>
<dbReference type="RefSeq" id="WP_275030371.1">
    <property type="nucleotide sequence ID" value="NZ_CP118615.1"/>
</dbReference>
<sequence>MRRTKSDQWSQELREVRDPTALFGGSAQTAVLRLLTMAGKVPFRSAFDSLTLREQAIVRHVLGRQQLRLTAPGADAPPAQFVLAHSALGKLTVHEPARGDLPADPVVAELALPDWMIEMVDEECLPAQAEEEYQRHELDHMLYTWHADGSLPERLEEVVDWVERVETVLIYIERRVFSRSDSGSSTLIRDGVLPALRDRPPADWSPEERLFVAAIQLLFRTGRAVRFEEFNGRQLSAVGLRRVLTTRCAAYLRALGEQVTGQLSTATLAELAALAGDLVERVDGGGHMRYRRVNGLTYAKDEYLLPWEQGQRSQAELPPTLHPPTGVLPEPVDGEDASGWVRRATATALRAAHAGGDERDLTRILEGIVLGAVVDGRADYGMSSGVRDLSRLHGPAGEYGEEVAALKKPDFFCCVLPSPDMAADLPAAAVTDILWQVAQRMMYNRWHFVPGNFDRIEVPRQRHYFFPPLVPDIGEWGDLRHGGHSTARVRYTLRAPGAAMWKQPFTVGGRQYRGAFDIRLVRMDGPPFTLDDMRTACRYSALVDVFWREIAAYADAHGGWTPTITSFGGDWYTGEGWRAPVERLTAAGEPVGETAGETVGAPA</sequence>
<name>A0ABY7ZP21_9ACTN</name>
<protein>
    <submittedName>
        <fullName evidence="1">Uncharacterized protein</fullName>
    </submittedName>
</protein>
<evidence type="ECO:0000313" key="1">
    <source>
        <dbReference type="EMBL" id="WDZ83813.1"/>
    </source>
</evidence>
<evidence type="ECO:0000313" key="2">
    <source>
        <dbReference type="Proteomes" id="UP001219605"/>
    </source>
</evidence>
<dbReference type="EMBL" id="CP118615">
    <property type="protein sequence ID" value="WDZ83813.1"/>
    <property type="molecule type" value="Genomic_DNA"/>
</dbReference>
<keyword evidence="2" id="KW-1185">Reference proteome</keyword>
<proteinExistence type="predicted"/>
<accession>A0ABY7ZP21</accession>
<reference evidence="1 2" key="1">
    <citation type="submission" date="2023-02" db="EMBL/GenBank/DDBJ databases">
        <authorList>
            <person name="Mo P."/>
        </authorList>
    </citation>
    <scope>NUCLEOTIDE SEQUENCE [LARGE SCALE GENOMIC DNA]</scope>
    <source>
        <strain evidence="1 2">HUAS 3</strain>
    </source>
</reference>
<organism evidence="1 2">
    <name type="scientific">Micromonospora cathayae</name>
    <dbReference type="NCBI Taxonomy" id="3028804"/>
    <lineage>
        <taxon>Bacteria</taxon>
        <taxon>Bacillati</taxon>
        <taxon>Actinomycetota</taxon>
        <taxon>Actinomycetes</taxon>
        <taxon>Micromonosporales</taxon>
        <taxon>Micromonosporaceae</taxon>
        <taxon>Micromonospora</taxon>
    </lineage>
</organism>